<dbReference type="VEuPathDB" id="VectorBase:ISCI017889"/>
<keyword evidence="9" id="KW-1015">Disulfide bond</keyword>
<evidence type="ECO:0000313" key="13">
    <source>
        <dbReference type="EMBL" id="MOY42733.1"/>
    </source>
</evidence>
<feature type="transmembrane region" description="Helical" evidence="12">
    <location>
        <begin position="368"/>
        <end position="396"/>
    </location>
</feature>
<feature type="binding site" evidence="8">
    <location>
        <position position="394"/>
    </location>
    <ligand>
        <name>Na(+)</name>
        <dbReference type="ChEBI" id="CHEBI:29101"/>
        <label>1</label>
    </ligand>
</feature>
<dbReference type="VEuPathDB" id="VectorBase:ISCW017888"/>
<dbReference type="CDD" id="cd11496">
    <property type="entry name" value="SLC6sbd-TauT-like"/>
    <property type="match status" value="1"/>
</dbReference>
<dbReference type="CTD" id="43805"/>
<feature type="transmembrane region" description="Helical" evidence="12">
    <location>
        <begin position="125"/>
        <end position="143"/>
    </location>
</feature>
<feature type="transmembrane region" description="Helical" evidence="12">
    <location>
        <begin position="454"/>
        <end position="475"/>
    </location>
</feature>
<evidence type="ECO:0000256" key="3">
    <source>
        <dbReference type="ARBA" id="ARBA00022448"/>
    </source>
</evidence>
<dbReference type="PROSITE" id="PS00610">
    <property type="entry name" value="NA_NEUROTRAN_SYMP_1"/>
    <property type="match status" value="1"/>
</dbReference>
<dbReference type="Pfam" id="PF00209">
    <property type="entry name" value="SNF"/>
    <property type="match status" value="1"/>
</dbReference>
<dbReference type="NCBIfam" id="NF037979">
    <property type="entry name" value="Na_transp"/>
    <property type="match status" value="1"/>
</dbReference>
<dbReference type="GO" id="GO:0015293">
    <property type="term" value="F:symporter activity"/>
    <property type="evidence" value="ECO:0007669"/>
    <property type="project" value="UniProtKB-KW"/>
</dbReference>
<feature type="disulfide bond" evidence="9">
    <location>
        <begin position="155"/>
        <end position="164"/>
    </location>
</feature>
<feature type="transmembrane region" description="Helical" evidence="12">
    <location>
        <begin position="496"/>
        <end position="521"/>
    </location>
</feature>
<dbReference type="RefSeq" id="XP_029849009.1">
    <property type="nucleotide sequence ID" value="XM_029993149.4"/>
</dbReference>
<feature type="binding site" evidence="8">
    <location>
        <position position="397"/>
    </location>
    <ligand>
        <name>Na(+)</name>
        <dbReference type="ChEBI" id="CHEBI:29101"/>
        <label>1</label>
    </ligand>
</feature>
<evidence type="ECO:0000256" key="4">
    <source>
        <dbReference type="ARBA" id="ARBA00022692"/>
    </source>
</evidence>
<evidence type="ECO:0000256" key="8">
    <source>
        <dbReference type="PIRSR" id="PIRSR600175-1"/>
    </source>
</evidence>
<evidence type="ECO:0000256" key="5">
    <source>
        <dbReference type="ARBA" id="ARBA00022847"/>
    </source>
</evidence>
<accession>A0A4D5RZL4</accession>
<sequence>MSDKKGSYEMNNFKGGGDGEDPAGEVSTEPALPDRGQWVGKLDFLMSCVGYAIGLGNVWRFPYLCYKNGGGAFLVPYLLTLFLAGIPTFFLETSLGQYLSIGGLGVWKICPIFKGVGYAAAVMSFWLNSYYIVVLAWSLYYIYSALSSDVPWRTCDNWWNSPNCKSEYESYNCTPTLQHHCPDPLMQRSPVKEYWEGNVLQITGGLNEPGDLRLPLAITLFIAWVLCYFCIWKGVKWTGKVVYFTALFPYVLLFVLLIRGLTLPGAFEGIKFYVLPDMKRLSDSVVWIDAATQIFFSYGLGLGSLIALGSYNKYHNNVYKDALIVSCINSGTSMFAGFVIFSVIGFMAHSQGKNIADVAASGPGLAFLAYPSAVLQLPISPLWAVLFFLMIVMLGLDSQFCTLEGFITAVVDEWPRQLRPRKEIFIAVVCFVSYLIGLSFVTQGGMYVFQLFEYYAASGFALLFLIFFEVVSISWSYGAARYYQNLEDMIGYRPCIWWKICWVFLTPCVCFGVFVFSLVQYRPLTYIDYVYPWWGQLVGWFLALSTMLCIPGYAIYKFIVTPGDLRTRCKELFRPDIDISAEIRARKHRESGTAATAV</sequence>
<organism evidence="13">
    <name type="scientific">Ixodes scapularis</name>
    <name type="common">Black-legged tick</name>
    <name type="synonym">Deer tick</name>
    <dbReference type="NCBI Taxonomy" id="6945"/>
    <lineage>
        <taxon>Eukaryota</taxon>
        <taxon>Metazoa</taxon>
        <taxon>Ecdysozoa</taxon>
        <taxon>Arthropoda</taxon>
        <taxon>Chelicerata</taxon>
        <taxon>Arachnida</taxon>
        <taxon>Acari</taxon>
        <taxon>Parasitiformes</taxon>
        <taxon>Ixodida</taxon>
        <taxon>Ixodoidea</taxon>
        <taxon>Ixodidae</taxon>
        <taxon>Ixodinae</taxon>
        <taxon>Ixodes</taxon>
    </lineage>
</organism>
<feature type="transmembrane region" description="Helical" evidence="12">
    <location>
        <begin position="323"/>
        <end position="348"/>
    </location>
</feature>
<dbReference type="VEuPathDB" id="VectorBase:ISCP_029778"/>
<dbReference type="PRINTS" id="PR00176">
    <property type="entry name" value="NANEUSMPORT"/>
</dbReference>
<feature type="binding site" evidence="8">
    <location>
        <position position="57"/>
    </location>
    <ligand>
        <name>Na(+)</name>
        <dbReference type="ChEBI" id="CHEBI:29101"/>
        <label>1</label>
    </ligand>
</feature>
<dbReference type="SUPFAM" id="SSF161070">
    <property type="entry name" value="SNF-like"/>
    <property type="match status" value="1"/>
</dbReference>
<dbReference type="AlphaFoldDB" id="A0A4D5RZL4"/>
<feature type="non-terminal residue" evidence="13">
    <location>
        <position position="598"/>
    </location>
</feature>
<keyword evidence="5 10" id="KW-0769">Symport</keyword>
<dbReference type="VEuPathDB" id="VectorBase:ISCI017888"/>
<feature type="binding site" evidence="8">
    <location>
        <position position="50"/>
    </location>
    <ligand>
        <name>Na(+)</name>
        <dbReference type="ChEBI" id="CHEBI:29101"/>
        <label>1</label>
    </ligand>
</feature>
<feature type="transmembrane region" description="Helical" evidence="12">
    <location>
        <begin position="424"/>
        <end position="442"/>
    </location>
</feature>
<dbReference type="GeneID" id="8029641"/>
<dbReference type="InterPro" id="IPR000175">
    <property type="entry name" value="Na/ntran_symport"/>
</dbReference>
<protein>
    <recommendedName>
        <fullName evidence="10">Transporter</fullName>
    </recommendedName>
</protein>
<dbReference type="OMA" id="FNNINHR"/>
<dbReference type="EMBL" id="GHJT01008762">
    <property type="protein sequence ID" value="MOY42733.1"/>
    <property type="molecule type" value="Transcribed_RNA"/>
</dbReference>
<evidence type="ECO:0000256" key="12">
    <source>
        <dbReference type="SAM" id="Phobius"/>
    </source>
</evidence>
<keyword evidence="6 12" id="KW-1133">Transmembrane helix</keyword>
<keyword evidence="8" id="KW-0479">Metal-binding</keyword>
<comment type="similarity">
    <text evidence="2 10">Belongs to the sodium:neurotransmitter symporter (SNF) (TC 2.A.22) family.</text>
</comment>
<feature type="binding site" evidence="8">
    <location>
        <position position="297"/>
    </location>
    <ligand>
        <name>Na(+)</name>
        <dbReference type="ChEBI" id="CHEBI:29101"/>
        <label>1</label>
    </ligand>
</feature>
<dbReference type="GO" id="GO:0046872">
    <property type="term" value="F:metal ion binding"/>
    <property type="evidence" value="ECO:0007669"/>
    <property type="project" value="UniProtKB-KW"/>
</dbReference>
<dbReference type="VEuPathDB" id="VectorBase:ISCW017889"/>
<keyword evidence="4 10" id="KW-0812">Transmembrane</keyword>
<feature type="binding site" evidence="8">
    <location>
        <position position="398"/>
    </location>
    <ligand>
        <name>Na(+)</name>
        <dbReference type="ChEBI" id="CHEBI:29101"/>
        <label>1</label>
    </ligand>
</feature>
<dbReference type="KEGG" id="isc:8029641"/>
<feature type="binding site" evidence="8">
    <location>
        <position position="52"/>
    </location>
    <ligand>
        <name>Na(+)</name>
        <dbReference type="ChEBI" id="CHEBI:29101"/>
        <label>1</label>
    </ligand>
</feature>
<feature type="transmembrane region" description="Helical" evidence="12">
    <location>
        <begin position="96"/>
        <end position="113"/>
    </location>
</feature>
<proteinExistence type="inferred from homology"/>
<dbReference type="GO" id="GO:0016020">
    <property type="term" value="C:membrane"/>
    <property type="evidence" value="ECO:0007669"/>
    <property type="project" value="UniProtKB-SubCell"/>
</dbReference>
<reference evidence="13" key="1">
    <citation type="submission" date="2019-04" db="EMBL/GenBank/DDBJ databases">
        <title>An insight into the mialome of Ixodes scapularis.</title>
        <authorList>
            <person name="Ribeiro J.M."/>
            <person name="Mather T.N."/>
            <person name="Karim S."/>
        </authorList>
    </citation>
    <scope>NUCLEOTIDE SEQUENCE</scope>
</reference>
<dbReference type="PANTHER" id="PTHR11616">
    <property type="entry name" value="SODIUM/CHLORIDE DEPENDENT TRANSPORTER"/>
    <property type="match status" value="1"/>
</dbReference>
<evidence type="ECO:0000256" key="1">
    <source>
        <dbReference type="ARBA" id="ARBA00004141"/>
    </source>
</evidence>
<feature type="transmembrane region" description="Helical" evidence="12">
    <location>
        <begin position="71"/>
        <end position="90"/>
    </location>
</feature>
<evidence type="ECO:0000256" key="7">
    <source>
        <dbReference type="ARBA" id="ARBA00023136"/>
    </source>
</evidence>
<dbReference type="PANTHER" id="PTHR11616:SF265">
    <property type="entry name" value="TRANSPORTER"/>
    <property type="match status" value="1"/>
</dbReference>
<evidence type="ECO:0000256" key="11">
    <source>
        <dbReference type="SAM" id="MobiDB-lite"/>
    </source>
</evidence>
<comment type="subcellular location">
    <subcellularLocation>
        <location evidence="1">Membrane</location>
        <topology evidence="1">Multi-pass membrane protein</topology>
    </subcellularLocation>
</comment>
<evidence type="ECO:0000256" key="6">
    <source>
        <dbReference type="ARBA" id="ARBA00022989"/>
    </source>
</evidence>
<evidence type="ECO:0000256" key="2">
    <source>
        <dbReference type="ARBA" id="ARBA00006459"/>
    </source>
</evidence>
<keyword evidence="8" id="KW-0915">Sodium</keyword>
<feature type="binding site" evidence="8">
    <location>
        <position position="329"/>
    </location>
    <ligand>
        <name>Na(+)</name>
        <dbReference type="ChEBI" id="CHEBI:29101"/>
        <label>1</label>
    </ligand>
</feature>
<keyword evidence="7 12" id="KW-0472">Membrane</keyword>
<evidence type="ECO:0000256" key="10">
    <source>
        <dbReference type="RuleBase" id="RU003732"/>
    </source>
</evidence>
<keyword evidence="3 10" id="KW-0813">Transport</keyword>
<feature type="region of interest" description="Disordered" evidence="11">
    <location>
        <begin position="1"/>
        <end position="31"/>
    </location>
</feature>
<evidence type="ECO:0000256" key="9">
    <source>
        <dbReference type="PIRSR" id="PIRSR600175-2"/>
    </source>
</evidence>
<feature type="transmembrane region" description="Helical" evidence="12">
    <location>
        <begin position="243"/>
        <end position="267"/>
    </location>
</feature>
<dbReference type="OrthoDB" id="6581954at2759"/>
<feature type="transmembrane region" description="Helical" evidence="12">
    <location>
        <begin position="533"/>
        <end position="556"/>
    </location>
</feature>
<feature type="transmembrane region" description="Helical" evidence="12">
    <location>
        <begin position="287"/>
        <end position="311"/>
    </location>
</feature>
<dbReference type="PROSITE" id="PS50267">
    <property type="entry name" value="NA_NEUROTRAN_SYMP_3"/>
    <property type="match status" value="1"/>
</dbReference>
<feature type="transmembrane region" description="Helical" evidence="12">
    <location>
        <begin position="212"/>
        <end position="231"/>
    </location>
</feature>
<name>A0A4D5RZL4_IXOSC</name>
<dbReference type="InterPro" id="IPR037272">
    <property type="entry name" value="SNS_sf"/>
</dbReference>